<comment type="caution">
    <text evidence="3">The sequence shown here is derived from an EMBL/GenBank/DDBJ whole genome shotgun (WGS) entry which is preliminary data.</text>
</comment>
<organism evidence="3 4">
    <name type="scientific">Armatimonas rosea</name>
    <dbReference type="NCBI Taxonomy" id="685828"/>
    <lineage>
        <taxon>Bacteria</taxon>
        <taxon>Bacillati</taxon>
        <taxon>Armatimonadota</taxon>
        <taxon>Armatimonadia</taxon>
        <taxon>Armatimonadales</taxon>
        <taxon>Armatimonadaceae</taxon>
        <taxon>Armatimonas</taxon>
    </lineage>
</organism>
<evidence type="ECO:0000313" key="4">
    <source>
        <dbReference type="Proteomes" id="UP000520814"/>
    </source>
</evidence>
<dbReference type="InterPro" id="IPR007837">
    <property type="entry name" value="DinB"/>
</dbReference>
<keyword evidence="2" id="KW-0479">Metal-binding</keyword>
<evidence type="ECO:0000256" key="1">
    <source>
        <dbReference type="ARBA" id="ARBA00008635"/>
    </source>
</evidence>
<evidence type="ECO:0000313" key="3">
    <source>
        <dbReference type="EMBL" id="MBB6051612.1"/>
    </source>
</evidence>
<dbReference type="EMBL" id="JACHGW010000003">
    <property type="protein sequence ID" value="MBB6051612.1"/>
    <property type="molecule type" value="Genomic_DNA"/>
</dbReference>
<sequence length="172" mass="19638">MKSVAHYAHLYDYERSANAQMLTMLESVPEAGRTDPRFQRAVTIAAHLAACRENWLTWMAGEDRPIGLWFERDATLESLRPRFAVLEQRWADYLAALPDDQLQATFSFTEGDGNTYRVLREGQLIQLDGHACYHRGQVVLLVDLLGGETVDTDYIDWIYPRDPRYGVVTAGE</sequence>
<dbReference type="PANTHER" id="PTHR37302:SF3">
    <property type="entry name" value="DAMAGE-INDUCIBLE PROTEIN DINB"/>
    <property type="match status" value="1"/>
</dbReference>
<reference evidence="3 4" key="1">
    <citation type="submission" date="2020-08" db="EMBL/GenBank/DDBJ databases">
        <title>Genomic Encyclopedia of Type Strains, Phase IV (KMG-IV): sequencing the most valuable type-strain genomes for metagenomic binning, comparative biology and taxonomic classification.</title>
        <authorList>
            <person name="Goeker M."/>
        </authorList>
    </citation>
    <scope>NUCLEOTIDE SEQUENCE [LARGE SCALE GENOMIC DNA]</scope>
    <source>
        <strain evidence="3 4">DSM 23562</strain>
    </source>
</reference>
<dbReference type="RefSeq" id="WP_184198927.1">
    <property type="nucleotide sequence ID" value="NZ_JACHGW010000003.1"/>
</dbReference>
<dbReference type="PANTHER" id="PTHR37302">
    <property type="entry name" value="SLR1116 PROTEIN"/>
    <property type="match status" value="1"/>
</dbReference>
<dbReference type="Proteomes" id="UP000520814">
    <property type="component" value="Unassembled WGS sequence"/>
</dbReference>
<accession>A0A7W9SRQ2</accession>
<protein>
    <submittedName>
        <fullName evidence="3">Putative damage-inducible protein DinB</fullName>
    </submittedName>
</protein>
<keyword evidence="4" id="KW-1185">Reference proteome</keyword>
<comment type="similarity">
    <text evidence="1">Belongs to the DinB family.</text>
</comment>
<evidence type="ECO:0000256" key="2">
    <source>
        <dbReference type="ARBA" id="ARBA00022723"/>
    </source>
</evidence>
<dbReference type="Gene3D" id="1.20.120.450">
    <property type="entry name" value="dinb family like domain"/>
    <property type="match status" value="1"/>
</dbReference>
<name>A0A7W9SRQ2_ARMRO</name>
<gene>
    <name evidence="3" type="ORF">HNQ39_003422</name>
</gene>
<dbReference type="Pfam" id="PF05163">
    <property type="entry name" value="DinB"/>
    <property type="match status" value="1"/>
</dbReference>
<dbReference type="SUPFAM" id="SSF109854">
    <property type="entry name" value="DinB/YfiT-like putative metalloenzymes"/>
    <property type="match status" value="1"/>
</dbReference>
<dbReference type="GO" id="GO:0046872">
    <property type="term" value="F:metal ion binding"/>
    <property type="evidence" value="ECO:0007669"/>
    <property type="project" value="UniProtKB-KW"/>
</dbReference>
<dbReference type="AlphaFoldDB" id="A0A7W9SRQ2"/>
<proteinExistence type="inferred from homology"/>
<dbReference type="InterPro" id="IPR034660">
    <property type="entry name" value="DinB/YfiT-like"/>
</dbReference>